<comment type="similarity">
    <text evidence="1">Belongs to the DNA polymerase type-B family.</text>
</comment>
<dbReference type="EC" id="2.7.7.7" evidence="2"/>
<keyword evidence="3" id="KW-0808">Transferase</keyword>
<dbReference type="PANTHER" id="PTHR33568">
    <property type="entry name" value="DNA POLYMERASE"/>
    <property type="match status" value="1"/>
</dbReference>
<reference evidence="10" key="2">
    <citation type="submission" date="2014-05" db="EMBL/GenBank/DDBJ databases">
        <title>The genome and life-stage specific transcriptomes of Globodera pallida elucidate key aspects of plant parasitism by a cyst nematode.</title>
        <authorList>
            <person name="Cotton J.A."/>
            <person name="Lilley C.J."/>
            <person name="Jones L.M."/>
            <person name="Kikuchi T."/>
            <person name="Reid A.J."/>
            <person name="Thorpe P."/>
            <person name="Tsai I.J."/>
            <person name="Beasley H."/>
            <person name="Blok V."/>
            <person name="Cock P.J.A."/>
            <person name="Van den Akker S.E."/>
            <person name="Holroyd N."/>
            <person name="Hunt M."/>
            <person name="Mantelin S."/>
            <person name="Naghra H."/>
            <person name="Pain A."/>
            <person name="Palomares-Rius J.E."/>
            <person name="Zarowiecki M."/>
            <person name="Berriman M."/>
            <person name="Jones J.T."/>
            <person name="Urwin P.E."/>
        </authorList>
    </citation>
    <scope>NUCLEOTIDE SEQUENCE [LARGE SCALE GENOMIC DNA]</scope>
    <source>
        <strain evidence="10">Lindley</strain>
    </source>
</reference>
<evidence type="ECO:0000256" key="7">
    <source>
        <dbReference type="ARBA" id="ARBA00023125"/>
    </source>
</evidence>
<dbReference type="GO" id="GO:0006260">
    <property type="term" value="P:DNA replication"/>
    <property type="evidence" value="ECO:0007669"/>
    <property type="project" value="UniProtKB-KW"/>
</dbReference>
<name>A0A183BV45_GLOPA</name>
<evidence type="ECO:0000256" key="5">
    <source>
        <dbReference type="ARBA" id="ARBA00022705"/>
    </source>
</evidence>
<keyword evidence="5" id="KW-0235">DNA replication</keyword>
<protein>
    <recommendedName>
        <fullName evidence="2">DNA-directed DNA polymerase</fullName>
        <ecNumber evidence="2">2.7.7.7</ecNumber>
    </recommendedName>
</protein>
<evidence type="ECO:0000313" key="10">
    <source>
        <dbReference type="Proteomes" id="UP000050741"/>
    </source>
</evidence>
<evidence type="ECO:0000256" key="8">
    <source>
        <dbReference type="ARBA" id="ARBA00049244"/>
    </source>
</evidence>
<accession>A0A183BV45</accession>
<keyword evidence="6" id="KW-0239">DNA-directed DNA polymerase</keyword>
<feature type="domain" description="DNA-directed DNA polymerase family B mitochondria/virus" evidence="9">
    <location>
        <begin position="20"/>
        <end position="150"/>
    </location>
</feature>
<dbReference type="AlphaFoldDB" id="A0A183BV45"/>
<reference evidence="10" key="1">
    <citation type="submission" date="2013-12" db="EMBL/GenBank/DDBJ databases">
        <authorList>
            <person name="Aslett M."/>
        </authorList>
    </citation>
    <scope>NUCLEOTIDE SEQUENCE [LARGE SCALE GENOMIC DNA]</scope>
    <source>
        <strain evidence="10">Lindley</strain>
    </source>
</reference>
<evidence type="ECO:0000256" key="6">
    <source>
        <dbReference type="ARBA" id="ARBA00022932"/>
    </source>
</evidence>
<dbReference type="GO" id="GO:0003887">
    <property type="term" value="F:DNA-directed DNA polymerase activity"/>
    <property type="evidence" value="ECO:0007669"/>
    <property type="project" value="UniProtKB-KW"/>
</dbReference>
<evidence type="ECO:0000256" key="1">
    <source>
        <dbReference type="ARBA" id="ARBA00005755"/>
    </source>
</evidence>
<keyword evidence="7" id="KW-0238">DNA-binding</keyword>
<evidence type="ECO:0000259" key="9">
    <source>
        <dbReference type="Pfam" id="PF03175"/>
    </source>
</evidence>
<reference evidence="11" key="3">
    <citation type="submission" date="2016-06" db="UniProtKB">
        <authorList>
            <consortium name="WormBaseParasite"/>
        </authorList>
    </citation>
    <scope>IDENTIFICATION</scope>
</reference>
<dbReference type="WBParaSite" id="GPLIN_000448200">
    <property type="protein sequence ID" value="GPLIN_000448200"/>
    <property type="gene ID" value="GPLIN_000448200"/>
</dbReference>
<comment type="catalytic activity">
    <reaction evidence="8">
        <text>DNA(n) + a 2'-deoxyribonucleoside 5'-triphosphate = DNA(n+1) + diphosphate</text>
        <dbReference type="Rhea" id="RHEA:22508"/>
        <dbReference type="Rhea" id="RHEA-COMP:17339"/>
        <dbReference type="Rhea" id="RHEA-COMP:17340"/>
        <dbReference type="ChEBI" id="CHEBI:33019"/>
        <dbReference type="ChEBI" id="CHEBI:61560"/>
        <dbReference type="ChEBI" id="CHEBI:173112"/>
        <dbReference type="EC" id="2.7.7.7"/>
    </reaction>
</comment>
<evidence type="ECO:0000256" key="2">
    <source>
        <dbReference type="ARBA" id="ARBA00012417"/>
    </source>
</evidence>
<dbReference type="GO" id="GO:0000166">
    <property type="term" value="F:nucleotide binding"/>
    <property type="evidence" value="ECO:0007669"/>
    <property type="project" value="InterPro"/>
</dbReference>
<dbReference type="Pfam" id="PF03175">
    <property type="entry name" value="DNA_pol_B_2"/>
    <property type="match status" value="1"/>
</dbReference>
<proteinExistence type="inferred from homology"/>
<dbReference type="Proteomes" id="UP000050741">
    <property type="component" value="Unassembled WGS sequence"/>
</dbReference>
<keyword evidence="4" id="KW-0548">Nucleotidyltransferase</keyword>
<sequence length="237" mass="27673">MGFKGFETVAFAHYAAELPKTLELDIPAKLYFPHKYNKNANFGIRLPHLPPLTDYCPDNLREETCAKLEKWYNENYETEFELGEQLRIYCESDVAILMAAVLKFRKLFLGITKDMDVIKNSVTIAGVVMKVFRAKFLKERHIPIVPEGGYEKADKQSRIATQYFEWTDPEDVPYDGLLKLRKALELGYKVIRFYRAYHFEEFDSQLFKGYGIRRTFYKPERKTPYGAEKAGSRSYAP</sequence>
<dbReference type="GO" id="GO:0003677">
    <property type="term" value="F:DNA binding"/>
    <property type="evidence" value="ECO:0007669"/>
    <property type="project" value="UniProtKB-KW"/>
</dbReference>
<organism evidence="10 11">
    <name type="scientific">Globodera pallida</name>
    <name type="common">Potato cyst nematode worm</name>
    <name type="synonym">Heterodera pallida</name>
    <dbReference type="NCBI Taxonomy" id="36090"/>
    <lineage>
        <taxon>Eukaryota</taxon>
        <taxon>Metazoa</taxon>
        <taxon>Ecdysozoa</taxon>
        <taxon>Nematoda</taxon>
        <taxon>Chromadorea</taxon>
        <taxon>Rhabditida</taxon>
        <taxon>Tylenchina</taxon>
        <taxon>Tylenchomorpha</taxon>
        <taxon>Tylenchoidea</taxon>
        <taxon>Heteroderidae</taxon>
        <taxon>Heteroderinae</taxon>
        <taxon>Globodera</taxon>
    </lineage>
</organism>
<evidence type="ECO:0000313" key="11">
    <source>
        <dbReference type="WBParaSite" id="GPLIN_000448200"/>
    </source>
</evidence>
<evidence type="ECO:0000256" key="4">
    <source>
        <dbReference type="ARBA" id="ARBA00022695"/>
    </source>
</evidence>
<evidence type="ECO:0000256" key="3">
    <source>
        <dbReference type="ARBA" id="ARBA00022679"/>
    </source>
</evidence>
<dbReference type="InterPro" id="IPR004868">
    <property type="entry name" value="DNA-dir_DNA_pol_B_mt/vir"/>
</dbReference>
<keyword evidence="10" id="KW-1185">Reference proteome</keyword>
<dbReference type="PANTHER" id="PTHR33568:SF3">
    <property type="entry name" value="DNA-DIRECTED DNA POLYMERASE"/>
    <property type="match status" value="1"/>
</dbReference>